<dbReference type="SMART" id="SM00563">
    <property type="entry name" value="PlsC"/>
    <property type="match status" value="1"/>
</dbReference>
<reference evidence="6 7" key="1">
    <citation type="journal article" date="2008" name="J. Bacteriol.">
        <title>Insights into plant cell wall degradation from the genome sequence of the soil bacterium Cellvibrio japonicus.</title>
        <authorList>
            <person name="Deboy R.T."/>
            <person name="Mongodin E.F."/>
            <person name="Fouts D.E."/>
            <person name="Tailford L.E."/>
            <person name="Khouri H."/>
            <person name="Emerson J.B."/>
            <person name="Mohamoud Y."/>
            <person name="Watkins K."/>
            <person name="Henrissat B."/>
            <person name="Gilbert H.J."/>
            <person name="Nelson K.E."/>
        </authorList>
    </citation>
    <scope>NUCLEOTIDE SEQUENCE [LARGE SCALE GENOMIC DNA]</scope>
    <source>
        <strain evidence="6 7">Ueda107</strain>
    </source>
</reference>
<protein>
    <submittedName>
        <fullName evidence="6">Uvs118</fullName>
    </submittedName>
</protein>
<evidence type="ECO:0000256" key="1">
    <source>
        <dbReference type="ARBA" id="ARBA00005189"/>
    </source>
</evidence>
<keyword evidence="4" id="KW-0472">Membrane</keyword>
<evidence type="ECO:0000313" key="7">
    <source>
        <dbReference type="Proteomes" id="UP000001036"/>
    </source>
</evidence>
<comment type="pathway">
    <text evidence="1">Lipid metabolism.</text>
</comment>
<evidence type="ECO:0000313" key="6">
    <source>
        <dbReference type="EMBL" id="ACE82716.1"/>
    </source>
</evidence>
<keyword evidence="4" id="KW-1133">Transmembrane helix</keyword>
<dbReference type="GO" id="GO:0003841">
    <property type="term" value="F:1-acylglycerol-3-phosphate O-acyltransferase activity"/>
    <property type="evidence" value="ECO:0007669"/>
    <property type="project" value="TreeGrafter"/>
</dbReference>
<dbReference type="Proteomes" id="UP000001036">
    <property type="component" value="Chromosome"/>
</dbReference>
<dbReference type="SUPFAM" id="SSF69593">
    <property type="entry name" value="Glycerol-3-phosphate (1)-acyltransferase"/>
    <property type="match status" value="1"/>
</dbReference>
<evidence type="ECO:0000256" key="2">
    <source>
        <dbReference type="ARBA" id="ARBA00022679"/>
    </source>
</evidence>
<dbReference type="Pfam" id="PF01553">
    <property type="entry name" value="Acyltransferase"/>
    <property type="match status" value="1"/>
</dbReference>
<organism evidence="6 7">
    <name type="scientific">Cellvibrio japonicus (strain Ueda107)</name>
    <name type="common">Pseudomonas fluorescens subsp. cellulosa</name>
    <dbReference type="NCBI Taxonomy" id="498211"/>
    <lineage>
        <taxon>Bacteria</taxon>
        <taxon>Pseudomonadati</taxon>
        <taxon>Pseudomonadota</taxon>
        <taxon>Gammaproteobacteria</taxon>
        <taxon>Cellvibrionales</taxon>
        <taxon>Cellvibrionaceae</taxon>
        <taxon>Cellvibrio</taxon>
    </lineage>
</organism>
<evidence type="ECO:0000256" key="3">
    <source>
        <dbReference type="ARBA" id="ARBA00023315"/>
    </source>
</evidence>
<keyword evidence="2" id="KW-0808">Transferase</keyword>
<dbReference type="HOGENOM" id="CLU_027938_5_0_6"/>
<evidence type="ECO:0000259" key="5">
    <source>
        <dbReference type="SMART" id="SM00563"/>
    </source>
</evidence>
<feature type="domain" description="Phospholipid/glycerol acyltransferase" evidence="5">
    <location>
        <begin position="72"/>
        <end position="186"/>
    </location>
</feature>
<gene>
    <name evidence="6" type="primary">uvs118</name>
    <name evidence="6" type="ordered locus">CJA_0054</name>
</gene>
<dbReference type="GO" id="GO:0006654">
    <property type="term" value="P:phosphatidic acid biosynthetic process"/>
    <property type="evidence" value="ECO:0007669"/>
    <property type="project" value="TreeGrafter"/>
</dbReference>
<keyword evidence="7" id="KW-1185">Reference proteome</keyword>
<dbReference type="PANTHER" id="PTHR10434:SF40">
    <property type="entry name" value="1-ACYL-SN-GLYCEROL-3-PHOSPHATE ACYLTRANSFERASE"/>
    <property type="match status" value="1"/>
</dbReference>
<dbReference type="CDD" id="cd07989">
    <property type="entry name" value="LPLAT_AGPAT-like"/>
    <property type="match status" value="1"/>
</dbReference>
<dbReference type="RefSeq" id="WP_012485738.1">
    <property type="nucleotide sequence ID" value="NC_010995.1"/>
</dbReference>
<dbReference type="AlphaFoldDB" id="B3PFD8"/>
<sequence>MLTLRSLIFTLGYNISGAFAGLIAVIIWPILPYSWRWQIVTCWNRFVMFWLRLCCGIRIEIIGEKHRDQYPCVVMAKHQSTWETMFLQYYFGPVSTILKKELLRIPFFGWGLASLRPIAIDRSNPVQALKDIKRKGIQRLQQGNNLLIFPEGTRIPVGKAGNYARSGADIAISAGVPIIAVAHNAGEYWPHKHLIKYPGTVRIVISEPITTEGKDRKQLTDDIKNWIEGEIAKMPPVRRNG</sequence>
<name>B3PFD8_CELJU</name>
<dbReference type="STRING" id="498211.CJA_0054"/>
<dbReference type="InterPro" id="IPR002123">
    <property type="entry name" value="Plipid/glycerol_acylTrfase"/>
</dbReference>
<evidence type="ECO:0000256" key="4">
    <source>
        <dbReference type="SAM" id="Phobius"/>
    </source>
</evidence>
<keyword evidence="4" id="KW-0812">Transmembrane</keyword>
<dbReference type="EMBL" id="CP000934">
    <property type="protein sequence ID" value="ACE82716.1"/>
    <property type="molecule type" value="Genomic_DNA"/>
</dbReference>
<dbReference type="PANTHER" id="PTHR10434">
    <property type="entry name" value="1-ACYL-SN-GLYCEROL-3-PHOSPHATE ACYLTRANSFERASE"/>
    <property type="match status" value="1"/>
</dbReference>
<accession>B3PFD8</accession>
<dbReference type="eggNOG" id="COG0204">
    <property type="taxonomic scope" value="Bacteria"/>
</dbReference>
<feature type="transmembrane region" description="Helical" evidence="4">
    <location>
        <begin position="7"/>
        <end position="31"/>
    </location>
</feature>
<dbReference type="KEGG" id="cja:CJA_0054"/>
<keyword evidence="3" id="KW-0012">Acyltransferase</keyword>
<dbReference type="OrthoDB" id="9812274at2"/>
<proteinExistence type="predicted"/>